<evidence type="ECO:0000313" key="2">
    <source>
        <dbReference type="EMBL" id="GAA2122883.1"/>
    </source>
</evidence>
<sequence>MTPHGVKEVVASLAAGLVVPEGCRGRSTWDRPGQAAELAVRRAAGEHGADALAVVRTEGSGGGSGSGGDRDGDGWRVTVAHRDGRGWDVPVAPRAAAAATPASCGAVPVAQTHMAAGTPRAH</sequence>
<proteinExistence type="predicted"/>
<evidence type="ECO:0000256" key="1">
    <source>
        <dbReference type="SAM" id="MobiDB-lite"/>
    </source>
</evidence>
<accession>A0ABP5JW89</accession>
<dbReference type="EMBL" id="BAAAPF010000069">
    <property type="protein sequence ID" value="GAA2122883.1"/>
    <property type="molecule type" value="Genomic_DNA"/>
</dbReference>
<reference evidence="3" key="1">
    <citation type="journal article" date="2019" name="Int. J. Syst. Evol. Microbiol.">
        <title>The Global Catalogue of Microorganisms (GCM) 10K type strain sequencing project: providing services to taxonomists for standard genome sequencing and annotation.</title>
        <authorList>
            <consortium name="The Broad Institute Genomics Platform"/>
            <consortium name="The Broad Institute Genome Sequencing Center for Infectious Disease"/>
            <person name="Wu L."/>
            <person name="Ma J."/>
        </authorList>
    </citation>
    <scope>NUCLEOTIDE SEQUENCE [LARGE SCALE GENOMIC DNA]</scope>
    <source>
        <strain evidence="3">JCM 15481</strain>
    </source>
</reference>
<gene>
    <name evidence="2" type="ORF">GCM10009802_27030</name>
</gene>
<dbReference type="Proteomes" id="UP001500443">
    <property type="component" value="Unassembled WGS sequence"/>
</dbReference>
<feature type="region of interest" description="Disordered" evidence="1">
    <location>
        <begin position="55"/>
        <end position="76"/>
    </location>
</feature>
<name>A0ABP5JW89_9ACTN</name>
<evidence type="ECO:0000313" key="3">
    <source>
        <dbReference type="Proteomes" id="UP001500443"/>
    </source>
</evidence>
<comment type="caution">
    <text evidence="2">The sequence shown here is derived from an EMBL/GenBank/DDBJ whole genome shotgun (WGS) entry which is preliminary data.</text>
</comment>
<organism evidence="2 3">
    <name type="scientific">Streptomyces synnematoformans</name>
    <dbReference type="NCBI Taxonomy" id="415721"/>
    <lineage>
        <taxon>Bacteria</taxon>
        <taxon>Bacillati</taxon>
        <taxon>Actinomycetota</taxon>
        <taxon>Actinomycetes</taxon>
        <taxon>Kitasatosporales</taxon>
        <taxon>Streptomycetaceae</taxon>
        <taxon>Streptomyces</taxon>
    </lineage>
</organism>
<keyword evidence="3" id="KW-1185">Reference proteome</keyword>
<protein>
    <submittedName>
        <fullName evidence="2">Uncharacterized protein</fullName>
    </submittedName>
</protein>